<accession>A0A1H2J534</accession>
<name>A0A1H2J534_9BACT</name>
<protein>
    <submittedName>
        <fullName evidence="1">Uncharacterized protein</fullName>
    </submittedName>
</protein>
<sequence>MRTNLLFFDGETISAPAKTLNHTTFCEYGHYYKNGKRQLQ</sequence>
<dbReference type="EMBL" id="FNLL01000010">
    <property type="protein sequence ID" value="SDU51301.1"/>
    <property type="molecule type" value="Genomic_DNA"/>
</dbReference>
<gene>
    <name evidence="1" type="ORF">SAMN04487931_110170</name>
</gene>
<evidence type="ECO:0000313" key="2">
    <source>
        <dbReference type="Proteomes" id="UP000199608"/>
    </source>
</evidence>
<dbReference type="Proteomes" id="UP000199608">
    <property type="component" value="Unassembled WGS sequence"/>
</dbReference>
<proteinExistence type="predicted"/>
<dbReference type="AlphaFoldDB" id="A0A1H2J534"/>
<evidence type="ECO:0000313" key="1">
    <source>
        <dbReference type="EMBL" id="SDU51301.1"/>
    </source>
</evidence>
<organism evidence="1 2">
    <name type="scientific">Desulfobacula phenolica</name>
    <dbReference type="NCBI Taxonomy" id="90732"/>
    <lineage>
        <taxon>Bacteria</taxon>
        <taxon>Pseudomonadati</taxon>
        <taxon>Thermodesulfobacteriota</taxon>
        <taxon>Desulfobacteria</taxon>
        <taxon>Desulfobacterales</taxon>
        <taxon>Desulfobacteraceae</taxon>
        <taxon>Desulfobacula</taxon>
    </lineage>
</organism>
<reference evidence="2" key="1">
    <citation type="submission" date="2016-10" db="EMBL/GenBank/DDBJ databases">
        <authorList>
            <person name="Varghese N."/>
            <person name="Submissions S."/>
        </authorList>
    </citation>
    <scope>NUCLEOTIDE SEQUENCE [LARGE SCALE GENOMIC DNA]</scope>
    <source>
        <strain evidence="2">DSM 3384</strain>
    </source>
</reference>
<keyword evidence="2" id="KW-1185">Reference proteome</keyword>